<organism evidence="1 2">
    <name type="scientific">Hevea brasiliensis</name>
    <name type="common">Para rubber tree</name>
    <name type="synonym">Siphonia brasiliensis</name>
    <dbReference type="NCBI Taxonomy" id="3981"/>
    <lineage>
        <taxon>Eukaryota</taxon>
        <taxon>Viridiplantae</taxon>
        <taxon>Streptophyta</taxon>
        <taxon>Embryophyta</taxon>
        <taxon>Tracheophyta</taxon>
        <taxon>Spermatophyta</taxon>
        <taxon>Magnoliopsida</taxon>
        <taxon>eudicotyledons</taxon>
        <taxon>Gunneridae</taxon>
        <taxon>Pentapetalae</taxon>
        <taxon>rosids</taxon>
        <taxon>fabids</taxon>
        <taxon>Malpighiales</taxon>
        <taxon>Euphorbiaceae</taxon>
        <taxon>Crotonoideae</taxon>
        <taxon>Micrandreae</taxon>
        <taxon>Hevea</taxon>
    </lineage>
</organism>
<sequence>MVSGDTSRTVYIAFRVVTILAPPVSTTVEPSATLRKGVWCTKCFTVYFIRHDVVYRPSADSAANVQLRAAAVRDAKGVNRYRRTRYGGQLGVTSRKSSGNTCKGPRPSAKKLYSILFPALSYLFVGGHEVVRDTLHRSADVIKHVHKGVVCLFGP</sequence>
<dbReference type="EMBL" id="JAAGAX010000379">
    <property type="protein sequence ID" value="KAF2282282.1"/>
    <property type="molecule type" value="Genomic_DNA"/>
</dbReference>
<evidence type="ECO:0000313" key="1">
    <source>
        <dbReference type="EMBL" id="KAF2282282.1"/>
    </source>
</evidence>
<reference evidence="1 2" key="1">
    <citation type="journal article" date="2020" name="Mol. Plant">
        <title>The Chromosome-Based Rubber Tree Genome Provides New Insights into Spurge Genome Evolution and Rubber Biosynthesis.</title>
        <authorList>
            <person name="Liu J."/>
            <person name="Shi C."/>
            <person name="Shi C.C."/>
            <person name="Li W."/>
            <person name="Zhang Q.J."/>
            <person name="Zhang Y."/>
            <person name="Li K."/>
            <person name="Lu H.F."/>
            <person name="Shi C."/>
            <person name="Zhu S.T."/>
            <person name="Xiao Z.Y."/>
            <person name="Nan H."/>
            <person name="Yue Y."/>
            <person name="Zhu X.G."/>
            <person name="Wu Y."/>
            <person name="Hong X.N."/>
            <person name="Fan G.Y."/>
            <person name="Tong Y."/>
            <person name="Zhang D."/>
            <person name="Mao C.L."/>
            <person name="Liu Y.L."/>
            <person name="Hao S.J."/>
            <person name="Liu W.Q."/>
            <person name="Lv M.Q."/>
            <person name="Zhang H.B."/>
            <person name="Liu Y."/>
            <person name="Hu-Tang G.R."/>
            <person name="Wang J.P."/>
            <person name="Wang J.H."/>
            <person name="Sun Y.H."/>
            <person name="Ni S.B."/>
            <person name="Chen W.B."/>
            <person name="Zhang X.C."/>
            <person name="Jiao Y.N."/>
            <person name="Eichler E.E."/>
            <person name="Li G.H."/>
            <person name="Liu X."/>
            <person name="Gao L.Z."/>
        </authorList>
    </citation>
    <scope>NUCLEOTIDE SEQUENCE [LARGE SCALE GENOMIC DNA]</scope>
    <source>
        <strain evidence="2">cv. GT1</strain>
        <tissue evidence="1">Leaf</tissue>
    </source>
</reference>
<evidence type="ECO:0000313" key="2">
    <source>
        <dbReference type="Proteomes" id="UP000467840"/>
    </source>
</evidence>
<gene>
    <name evidence="1" type="ORF">GH714_044126</name>
</gene>
<name>A0A6A6K0F4_HEVBR</name>
<dbReference type="Proteomes" id="UP000467840">
    <property type="component" value="Unassembled WGS sequence"/>
</dbReference>
<accession>A0A6A6K0F4</accession>
<proteinExistence type="predicted"/>
<keyword evidence="2" id="KW-1185">Reference proteome</keyword>
<protein>
    <submittedName>
        <fullName evidence="1">Uncharacterized protein</fullName>
    </submittedName>
</protein>
<comment type="caution">
    <text evidence="1">The sequence shown here is derived from an EMBL/GenBank/DDBJ whole genome shotgun (WGS) entry which is preliminary data.</text>
</comment>
<dbReference type="AlphaFoldDB" id="A0A6A6K0F4"/>